<dbReference type="AlphaFoldDB" id="A0A1T4NKK8"/>
<comment type="similarity">
    <text evidence="10">Belongs to the TonB-dependent receptor family.</text>
</comment>
<keyword evidence="5 11" id="KW-0732">Signal</keyword>
<evidence type="ECO:0000256" key="2">
    <source>
        <dbReference type="ARBA" id="ARBA00022448"/>
    </source>
</evidence>
<keyword evidence="6 10" id="KW-0798">TonB box</keyword>
<reference evidence="14 15" key="1">
    <citation type="submission" date="2017-02" db="EMBL/GenBank/DDBJ databases">
        <authorList>
            <person name="Peterson S.W."/>
        </authorList>
    </citation>
    <scope>NUCLEOTIDE SEQUENCE [LARGE SCALE GENOMIC DNA]</scope>
    <source>
        <strain evidence="14 15">ATCC BAA-909</strain>
    </source>
</reference>
<evidence type="ECO:0000256" key="10">
    <source>
        <dbReference type="RuleBase" id="RU003357"/>
    </source>
</evidence>
<dbReference type="EMBL" id="FUXC01000006">
    <property type="protein sequence ID" value="SJZ79596.1"/>
    <property type="molecule type" value="Genomic_DNA"/>
</dbReference>
<gene>
    <name evidence="14" type="ORF">SAMN02745152_01248</name>
</gene>
<keyword evidence="3" id="KW-1134">Transmembrane beta strand</keyword>
<evidence type="ECO:0000256" key="1">
    <source>
        <dbReference type="ARBA" id="ARBA00004571"/>
    </source>
</evidence>
<keyword evidence="15" id="KW-1185">Reference proteome</keyword>
<dbReference type="GO" id="GO:0044718">
    <property type="term" value="P:siderophore transmembrane transport"/>
    <property type="evidence" value="ECO:0007669"/>
    <property type="project" value="TreeGrafter"/>
</dbReference>
<proteinExistence type="inferred from homology"/>
<dbReference type="Pfam" id="PF00593">
    <property type="entry name" value="TonB_dep_Rec_b-barrel"/>
    <property type="match status" value="1"/>
</dbReference>
<accession>A0A1T4NKK8</accession>
<evidence type="ECO:0000313" key="14">
    <source>
        <dbReference type="EMBL" id="SJZ79596.1"/>
    </source>
</evidence>
<dbReference type="InterPro" id="IPR039426">
    <property type="entry name" value="TonB-dep_rcpt-like"/>
</dbReference>
<keyword evidence="7 10" id="KW-0472">Membrane</keyword>
<dbReference type="InterPro" id="IPR037066">
    <property type="entry name" value="Plug_dom_sf"/>
</dbReference>
<dbReference type="SUPFAM" id="SSF56935">
    <property type="entry name" value="Porins"/>
    <property type="match status" value="1"/>
</dbReference>
<dbReference type="GeneID" id="303367490"/>
<feature type="domain" description="TonB-dependent receptor-like beta-barrel" evidence="12">
    <location>
        <begin position="255"/>
        <end position="610"/>
    </location>
</feature>
<dbReference type="InterPro" id="IPR012910">
    <property type="entry name" value="Plug_dom"/>
</dbReference>
<evidence type="ECO:0000259" key="12">
    <source>
        <dbReference type="Pfam" id="PF00593"/>
    </source>
</evidence>
<dbReference type="GO" id="GO:0009279">
    <property type="term" value="C:cell outer membrane"/>
    <property type="evidence" value="ECO:0007669"/>
    <property type="project" value="UniProtKB-SubCell"/>
</dbReference>
<name>A0A1T4NKK8_9SPIR</name>
<evidence type="ECO:0000256" key="8">
    <source>
        <dbReference type="ARBA" id="ARBA00023170"/>
    </source>
</evidence>
<evidence type="ECO:0000256" key="11">
    <source>
        <dbReference type="SAM" id="SignalP"/>
    </source>
</evidence>
<evidence type="ECO:0000256" key="6">
    <source>
        <dbReference type="ARBA" id="ARBA00023077"/>
    </source>
</evidence>
<keyword evidence="8 14" id="KW-0675">Receptor</keyword>
<evidence type="ECO:0000256" key="9">
    <source>
        <dbReference type="ARBA" id="ARBA00023237"/>
    </source>
</evidence>
<dbReference type="InterPro" id="IPR036942">
    <property type="entry name" value="Beta-barrel_TonB_sf"/>
</dbReference>
<protein>
    <submittedName>
        <fullName evidence="14">TonB-dependent Receptor Plug Domain</fullName>
    </submittedName>
</protein>
<dbReference type="PANTHER" id="PTHR30069">
    <property type="entry name" value="TONB-DEPENDENT OUTER MEMBRANE RECEPTOR"/>
    <property type="match status" value="1"/>
</dbReference>
<dbReference type="Gene3D" id="2.170.130.10">
    <property type="entry name" value="TonB-dependent receptor, plug domain"/>
    <property type="match status" value="1"/>
</dbReference>
<evidence type="ECO:0000256" key="4">
    <source>
        <dbReference type="ARBA" id="ARBA00022692"/>
    </source>
</evidence>
<dbReference type="Proteomes" id="UP000190395">
    <property type="component" value="Unassembled WGS sequence"/>
</dbReference>
<evidence type="ECO:0000313" key="15">
    <source>
        <dbReference type="Proteomes" id="UP000190395"/>
    </source>
</evidence>
<dbReference type="OrthoDB" id="101167at2"/>
<feature type="chain" id="PRO_5013046569" evidence="11">
    <location>
        <begin position="19"/>
        <end position="644"/>
    </location>
</feature>
<dbReference type="Pfam" id="PF07715">
    <property type="entry name" value="Plug"/>
    <property type="match status" value="1"/>
</dbReference>
<evidence type="ECO:0000256" key="7">
    <source>
        <dbReference type="ARBA" id="ARBA00023136"/>
    </source>
</evidence>
<dbReference type="InterPro" id="IPR000531">
    <property type="entry name" value="Beta-barrel_TonB"/>
</dbReference>
<evidence type="ECO:0000259" key="13">
    <source>
        <dbReference type="Pfam" id="PF07715"/>
    </source>
</evidence>
<comment type="subcellular location">
    <subcellularLocation>
        <location evidence="1">Cell outer membrane</location>
        <topology evidence="1">Multi-pass membrane protein</topology>
    </subcellularLocation>
</comment>
<dbReference type="RefSeq" id="WP_078930992.1">
    <property type="nucleotide sequence ID" value="NZ_FUXC01000006.1"/>
</dbReference>
<dbReference type="GO" id="GO:0015344">
    <property type="term" value="F:siderophore uptake transmembrane transporter activity"/>
    <property type="evidence" value="ECO:0007669"/>
    <property type="project" value="TreeGrafter"/>
</dbReference>
<organism evidence="14 15">
    <name type="scientific">Treponema berlinense</name>
    <dbReference type="NCBI Taxonomy" id="225004"/>
    <lineage>
        <taxon>Bacteria</taxon>
        <taxon>Pseudomonadati</taxon>
        <taxon>Spirochaetota</taxon>
        <taxon>Spirochaetia</taxon>
        <taxon>Spirochaetales</taxon>
        <taxon>Treponemataceae</taxon>
        <taxon>Treponema</taxon>
    </lineage>
</organism>
<feature type="domain" description="TonB-dependent receptor plug" evidence="13">
    <location>
        <begin position="67"/>
        <end position="164"/>
    </location>
</feature>
<keyword evidence="9" id="KW-0998">Cell outer membrane</keyword>
<dbReference type="Gene3D" id="2.40.170.20">
    <property type="entry name" value="TonB-dependent receptor, beta-barrel domain"/>
    <property type="match status" value="1"/>
</dbReference>
<dbReference type="PANTHER" id="PTHR30069:SF29">
    <property type="entry name" value="HEMOGLOBIN AND HEMOGLOBIN-HAPTOGLOBIN-BINDING PROTEIN 1-RELATED"/>
    <property type="match status" value="1"/>
</dbReference>
<evidence type="ECO:0000256" key="3">
    <source>
        <dbReference type="ARBA" id="ARBA00022452"/>
    </source>
</evidence>
<sequence>MRKTVGFLFLFLATGVLGAEPLGDGVAANEVDAQGKAFPSSVSDSEPEISLPEIVTYVSAPVVEQRIVFSKEDIEKLHAEDLSAVVRQAGIQSLDYGAYGLESKPSIRGFTDETVRVVIDGLCMNNAQTGTFDFSSINVADVEKIEIVRGGFTEGTEDEGSVGGAIYITTKKHAFGRQFSSDTALKSFLNQNFPLDTVIQKIAYSAVLSENSFLSVSAKGGFAKNSYIYKTSQNSFKERENSSVKDGNGDIRFTHWHNGSRITAASSVYYGDKETPGVEYSTNQGKQKDFNVNFTLSSFTPGLFGKMNLTSNLAYLRNDRKYEDDYGPSRHKINDFKGSVAVDFYRCGIFAQSAAVSFDLTHLNSTNSGIHFQPSGVLKETSKFYFNGFFSMTVPIAIKFCGKNLAFIPKIGFAAKFSEIEILLDGYRMVQFPNMDDLYWEGSGYHGNPDLKPEQGWGADLTFNLKNKILPSSVQFFSNFYEKKITWSGGTTQNVNSAFYFGIDFNAQKTFFDGILTLKAGGEYLYNELLDKSNELTYKKRIMWTPDFTGTAQAIVDLKKFDFSVSAQYTGKRYKSNMNITFLEPYTLLNLNLNLKFWEKILLYFKADNILNERYQSVENYPMPGTSLTIGCKIKIENEKANLH</sequence>
<dbReference type="STRING" id="225004.SAMN02745152_01248"/>
<feature type="signal peptide" evidence="11">
    <location>
        <begin position="1"/>
        <end position="18"/>
    </location>
</feature>
<keyword evidence="2" id="KW-0813">Transport</keyword>
<keyword evidence="4" id="KW-0812">Transmembrane</keyword>
<evidence type="ECO:0000256" key="5">
    <source>
        <dbReference type="ARBA" id="ARBA00022729"/>
    </source>
</evidence>